<keyword evidence="5 7" id="KW-1133">Transmembrane helix</keyword>
<dbReference type="InterPro" id="IPR050882">
    <property type="entry name" value="Prepilin_peptidase/N-MTase"/>
</dbReference>
<dbReference type="GO" id="GO:0005886">
    <property type="term" value="C:plasma membrane"/>
    <property type="evidence" value="ECO:0007669"/>
    <property type="project" value="UniProtKB-SubCell"/>
</dbReference>
<evidence type="ECO:0000256" key="3">
    <source>
        <dbReference type="ARBA" id="ARBA00022475"/>
    </source>
</evidence>
<feature type="domain" description="Prepilin peptidase A24 N-terminal" evidence="9">
    <location>
        <begin position="11"/>
        <end position="93"/>
    </location>
</feature>
<dbReference type="Pfam" id="PF01478">
    <property type="entry name" value="Peptidase_A24"/>
    <property type="match status" value="1"/>
</dbReference>
<feature type="transmembrane region" description="Helical" evidence="7">
    <location>
        <begin position="150"/>
        <end position="170"/>
    </location>
</feature>
<feature type="transmembrane region" description="Helical" evidence="7">
    <location>
        <begin position="74"/>
        <end position="94"/>
    </location>
</feature>
<accession>A0A660SBW3</accession>
<name>A0A660SBW3_UNCT6</name>
<proteinExistence type="inferred from homology"/>
<keyword evidence="4 7" id="KW-0812">Transmembrane</keyword>
<evidence type="ECO:0000256" key="6">
    <source>
        <dbReference type="ARBA" id="ARBA00023136"/>
    </source>
</evidence>
<organism evidence="10 11">
    <name type="scientific">candidate division TA06 bacterium</name>
    <dbReference type="NCBI Taxonomy" id="2250710"/>
    <lineage>
        <taxon>Bacteria</taxon>
        <taxon>Bacteria division TA06</taxon>
    </lineage>
</organism>
<evidence type="ECO:0000313" key="10">
    <source>
        <dbReference type="EMBL" id="RKX67393.1"/>
    </source>
</evidence>
<comment type="subcellular location">
    <subcellularLocation>
        <location evidence="1">Cell membrane</location>
        <topology evidence="1">Multi-pass membrane protein</topology>
    </subcellularLocation>
</comment>
<protein>
    <submittedName>
        <fullName evidence="10">Prepilin peptidase</fullName>
    </submittedName>
</protein>
<dbReference type="EMBL" id="QNBC01000020">
    <property type="protein sequence ID" value="RKX67393.1"/>
    <property type="molecule type" value="Genomic_DNA"/>
</dbReference>
<evidence type="ECO:0000256" key="1">
    <source>
        <dbReference type="ARBA" id="ARBA00004651"/>
    </source>
</evidence>
<gene>
    <name evidence="10" type="ORF">DRP44_02390</name>
</gene>
<dbReference type="Pfam" id="PF06750">
    <property type="entry name" value="A24_N_bact"/>
    <property type="match status" value="1"/>
</dbReference>
<evidence type="ECO:0000256" key="5">
    <source>
        <dbReference type="ARBA" id="ARBA00022989"/>
    </source>
</evidence>
<dbReference type="GO" id="GO:0004190">
    <property type="term" value="F:aspartic-type endopeptidase activity"/>
    <property type="evidence" value="ECO:0007669"/>
    <property type="project" value="InterPro"/>
</dbReference>
<dbReference type="Gene3D" id="1.20.120.1220">
    <property type="match status" value="1"/>
</dbReference>
<comment type="similarity">
    <text evidence="2">Belongs to the peptidase A24 family.</text>
</comment>
<keyword evidence="3" id="KW-1003">Cell membrane</keyword>
<sequence length="256" mass="28562">MFIFIATAVFIFGLLFGSFSNVLIYRIPRGESIVFPPSHCPKCGARIKPYDNIPIISYIMLGGRCRSCHQPISIRYPLVELSVGLIFLLNFLLFGFSVNFARFLLFMYSLFLLSATDILYMVIPDKISIPALILGLIINLFHHMPIKLYIINFIIGAASGMIVVWLIMVIGKIIWKKEVMGSGDIFVMGIIGAYLGIYYILPTLFWGALFGAVYGIVLILRKKASRDSMIPFGPFLAAGAITSLLTLPFIFKLLGL</sequence>
<feature type="transmembrane region" description="Helical" evidence="7">
    <location>
        <begin position="127"/>
        <end position="144"/>
    </location>
</feature>
<dbReference type="Proteomes" id="UP000282321">
    <property type="component" value="Unassembled WGS sequence"/>
</dbReference>
<feature type="transmembrane region" description="Helical" evidence="7">
    <location>
        <begin position="232"/>
        <end position="251"/>
    </location>
</feature>
<dbReference type="InterPro" id="IPR000045">
    <property type="entry name" value="Prepilin_IV_endopep_pep"/>
</dbReference>
<evidence type="ECO:0000256" key="2">
    <source>
        <dbReference type="ARBA" id="ARBA00005801"/>
    </source>
</evidence>
<dbReference type="GO" id="GO:0006465">
    <property type="term" value="P:signal peptide processing"/>
    <property type="evidence" value="ECO:0007669"/>
    <property type="project" value="TreeGrafter"/>
</dbReference>
<evidence type="ECO:0000259" key="9">
    <source>
        <dbReference type="Pfam" id="PF06750"/>
    </source>
</evidence>
<dbReference type="PANTHER" id="PTHR30487:SF0">
    <property type="entry name" value="PREPILIN LEADER PEPTIDASE_N-METHYLTRANSFERASE-RELATED"/>
    <property type="match status" value="1"/>
</dbReference>
<dbReference type="PANTHER" id="PTHR30487">
    <property type="entry name" value="TYPE 4 PREPILIN-LIKE PROTEINS LEADER PEPTIDE-PROCESSING ENZYME"/>
    <property type="match status" value="1"/>
</dbReference>
<evidence type="ECO:0000256" key="7">
    <source>
        <dbReference type="SAM" id="Phobius"/>
    </source>
</evidence>
<keyword evidence="6 7" id="KW-0472">Membrane</keyword>
<evidence type="ECO:0000259" key="8">
    <source>
        <dbReference type="Pfam" id="PF01478"/>
    </source>
</evidence>
<evidence type="ECO:0000256" key="4">
    <source>
        <dbReference type="ARBA" id="ARBA00022692"/>
    </source>
</evidence>
<feature type="transmembrane region" description="Helical" evidence="7">
    <location>
        <begin position="6"/>
        <end position="25"/>
    </location>
</feature>
<feature type="transmembrane region" description="Helical" evidence="7">
    <location>
        <begin position="179"/>
        <end position="197"/>
    </location>
</feature>
<dbReference type="AlphaFoldDB" id="A0A660SBW3"/>
<evidence type="ECO:0000313" key="11">
    <source>
        <dbReference type="Proteomes" id="UP000282321"/>
    </source>
</evidence>
<reference evidence="10 11" key="1">
    <citation type="submission" date="2018-06" db="EMBL/GenBank/DDBJ databases">
        <title>Extensive metabolic versatility and redundancy in microbially diverse, dynamic hydrothermal sediments.</title>
        <authorList>
            <person name="Dombrowski N."/>
            <person name="Teske A."/>
            <person name="Baker B.J."/>
        </authorList>
    </citation>
    <scope>NUCLEOTIDE SEQUENCE [LARGE SCALE GENOMIC DNA]</scope>
    <source>
        <strain evidence="10">B35_G9</strain>
    </source>
</reference>
<feature type="domain" description="Prepilin type IV endopeptidase peptidase" evidence="8">
    <location>
        <begin position="104"/>
        <end position="216"/>
    </location>
</feature>
<comment type="caution">
    <text evidence="10">The sequence shown here is derived from an EMBL/GenBank/DDBJ whole genome shotgun (WGS) entry which is preliminary data.</text>
</comment>
<dbReference type="InterPro" id="IPR010627">
    <property type="entry name" value="Prepilin_pept_A24_N"/>
</dbReference>